<proteinExistence type="predicted"/>
<accession>A0A6V8SNX9</accession>
<evidence type="ECO:0000259" key="2">
    <source>
        <dbReference type="Pfam" id="PF13690"/>
    </source>
</evidence>
<protein>
    <recommendedName>
        <fullName evidence="2">Chemotaxis phosphatase CheX-like domain-containing protein</fullName>
    </recommendedName>
</protein>
<gene>
    <name evidence="3" type="ORF">bsdtw1_03029</name>
</gene>
<dbReference type="PANTHER" id="PTHR39452">
    <property type="entry name" value="CHEY-P PHOSPHATASE CHEX"/>
    <property type="match status" value="1"/>
</dbReference>
<dbReference type="InterPro" id="IPR028976">
    <property type="entry name" value="CheC-like_sf"/>
</dbReference>
<dbReference type="CDD" id="cd17906">
    <property type="entry name" value="CheX"/>
    <property type="match status" value="1"/>
</dbReference>
<feature type="domain" description="Chemotaxis phosphatase CheX-like" evidence="2">
    <location>
        <begin position="42"/>
        <end position="135"/>
    </location>
</feature>
<reference evidence="3 4" key="1">
    <citation type="submission" date="2020-07" db="EMBL/GenBank/DDBJ databases">
        <title>A new beta-1,3-glucan-decomposing anaerobic bacterium isolated from anoxic soil subjected to biological soil disinfestation.</title>
        <authorList>
            <person name="Ueki A."/>
            <person name="Tonouchi A."/>
        </authorList>
    </citation>
    <scope>NUCLEOTIDE SEQUENCE [LARGE SCALE GENOMIC DNA]</scope>
    <source>
        <strain evidence="3 4">TW1</strain>
    </source>
</reference>
<dbReference type="PANTHER" id="PTHR39452:SF1">
    <property type="entry name" value="CHEY-P PHOSPHATASE CHEX"/>
    <property type="match status" value="1"/>
</dbReference>
<keyword evidence="1" id="KW-0145">Chemotaxis</keyword>
<dbReference type="InterPro" id="IPR028051">
    <property type="entry name" value="CheX-like_dom"/>
</dbReference>
<dbReference type="SUPFAM" id="SSF103039">
    <property type="entry name" value="CheC-like"/>
    <property type="match status" value="1"/>
</dbReference>
<dbReference type="InterPro" id="IPR038756">
    <property type="entry name" value="CheX-like"/>
</dbReference>
<dbReference type="AlphaFoldDB" id="A0A6V8SNX9"/>
<evidence type="ECO:0000313" key="3">
    <source>
        <dbReference type="EMBL" id="GFP76918.1"/>
    </source>
</evidence>
<evidence type="ECO:0000313" key="4">
    <source>
        <dbReference type="Proteomes" id="UP000580568"/>
    </source>
</evidence>
<organism evidence="3 4">
    <name type="scientific">Clostridium fungisolvens</name>
    <dbReference type="NCBI Taxonomy" id="1604897"/>
    <lineage>
        <taxon>Bacteria</taxon>
        <taxon>Bacillati</taxon>
        <taxon>Bacillota</taxon>
        <taxon>Clostridia</taxon>
        <taxon>Eubacteriales</taxon>
        <taxon>Clostridiaceae</taxon>
        <taxon>Clostridium</taxon>
    </lineage>
</organism>
<dbReference type="RefSeq" id="WP_183278317.1">
    <property type="nucleotide sequence ID" value="NZ_BLZR01000001.1"/>
</dbReference>
<sequence length="154" mass="16844">MDVKYINPFLDAFSNVFPQLGINDIRKGSVRVKEASVESPGVIIILGIIGDAKGNVIYTTTIEAAKNIAQIMMMGMPVPELNEMAQSAISELTNMLTANACMSFEREGINIDISTPTLMYGKFTAKASSNKVLCIEMFVNNMPFEVNISLDKLL</sequence>
<dbReference type="GO" id="GO:0006935">
    <property type="term" value="P:chemotaxis"/>
    <property type="evidence" value="ECO:0007669"/>
    <property type="project" value="UniProtKB-KW"/>
</dbReference>
<comment type="caution">
    <text evidence="3">The sequence shown here is derived from an EMBL/GenBank/DDBJ whole genome shotgun (WGS) entry which is preliminary data.</text>
</comment>
<dbReference type="Pfam" id="PF13690">
    <property type="entry name" value="CheX"/>
    <property type="match status" value="1"/>
</dbReference>
<dbReference type="EMBL" id="BLZR01000001">
    <property type="protein sequence ID" value="GFP76918.1"/>
    <property type="molecule type" value="Genomic_DNA"/>
</dbReference>
<evidence type="ECO:0000256" key="1">
    <source>
        <dbReference type="ARBA" id="ARBA00022500"/>
    </source>
</evidence>
<dbReference type="Gene3D" id="3.40.1550.10">
    <property type="entry name" value="CheC-like"/>
    <property type="match status" value="1"/>
</dbReference>
<dbReference type="Proteomes" id="UP000580568">
    <property type="component" value="Unassembled WGS sequence"/>
</dbReference>
<keyword evidence="4" id="KW-1185">Reference proteome</keyword>
<name>A0A6V8SNX9_9CLOT</name>